<dbReference type="AlphaFoldDB" id="A0AAE1PBW7"/>
<protein>
    <submittedName>
        <fullName evidence="2">Uncharacterized protein</fullName>
    </submittedName>
</protein>
<comment type="caution">
    <text evidence="2">The sequence shown here is derived from an EMBL/GenBank/DDBJ whole genome shotgun (WGS) entry which is preliminary data.</text>
</comment>
<evidence type="ECO:0000313" key="3">
    <source>
        <dbReference type="Proteomes" id="UP001292094"/>
    </source>
</evidence>
<dbReference type="EMBL" id="JAWZYT010002404">
    <property type="protein sequence ID" value="KAK4304664.1"/>
    <property type="molecule type" value="Genomic_DNA"/>
</dbReference>
<feature type="compositionally biased region" description="Low complexity" evidence="1">
    <location>
        <begin position="90"/>
        <end position="115"/>
    </location>
</feature>
<sequence length="205" mass="22451">MSETDVPWSYNNKNSNMSGSGGGGGGGGGGGWTTNANNTIPGLVDEDATLRQQKLLKQRELMEQRVARKRQSAGLMQPSERAKSARSRPRTANNTSNTSSNTTTPPSLTNNINQNQNKNNALHVSKSTSQPVLSLTHSLTHSLTRCTRGFLARGPSTTTTTYDISYDCYLLHRRRGCRRRFSTPPLCPPHSNLLQLLRPTQPKTT</sequence>
<name>A0AAE1PBW7_9EUCA</name>
<gene>
    <name evidence="2" type="ORF">Pmani_023396</name>
</gene>
<dbReference type="Proteomes" id="UP001292094">
    <property type="component" value="Unassembled WGS sequence"/>
</dbReference>
<feature type="region of interest" description="Disordered" evidence="1">
    <location>
        <begin position="65"/>
        <end position="115"/>
    </location>
</feature>
<evidence type="ECO:0000256" key="1">
    <source>
        <dbReference type="SAM" id="MobiDB-lite"/>
    </source>
</evidence>
<evidence type="ECO:0000313" key="2">
    <source>
        <dbReference type="EMBL" id="KAK4304664.1"/>
    </source>
</evidence>
<feature type="region of interest" description="Disordered" evidence="1">
    <location>
        <begin position="1"/>
        <end position="40"/>
    </location>
</feature>
<feature type="compositionally biased region" description="Gly residues" evidence="1">
    <location>
        <begin position="19"/>
        <end position="32"/>
    </location>
</feature>
<feature type="compositionally biased region" description="Polar residues" evidence="1">
    <location>
        <begin position="1"/>
        <end position="17"/>
    </location>
</feature>
<organism evidence="2 3">
    <name type="scientific">Petrolisthes manimaculis</name>
    <dbReference type="NCBI Taxonomy" id="1843537"/>
    <lineage>
        <taxon>Eukaryota</taxon>
        <taxon>Metazoa</taxon>
        <taxon>Ecdysozoa</taxon>
        <taxon>Arthropoda</taxon>
        <taxon>Crustacea</taxon>
        <taxon>Multicrustacea</taxon>
        <taxon>Malacostraca</taxon>
        <taxon>Eumalacostraca</taxon>
        <taxon>Eucarida</taxon>
        <taxon>Decapoda</taxon>
        <taxon>Pleocyemata</taxon>
        <taxon>Anomura</taxon>
        <taxon>Galatheoidea</taxon>
        <taxon>Porcellanidae</taxon>
        <taxon>Petrolisthes</taxon>
    </lineage>
</organism>
<accession>A0AAE1PBW7</accession>
<keyword evidence="3" id="KW-1185">Reference proteome</keyword>
<proteinExistence type="predicted"/>
<reference evidence="2" key="1">
    <citation type="submission" date="2023-11" db="EMBL/GenBank/DDBJ databases">
        <title>Genome assemblies of two species of porcelain crab, Petrolisthes cinctipes and Petrolisthes manimaculis (Anomura: Porcellanidae).</title>
        <authorList>
            <person name="Angst P."/>
        </authorList>
    </citation>
    <scope>NUCLEOTIDE SEQUENCE</scope>
    <source>
        <strain evidence="2">PB745_02</strain>
        <tissue evidence="2">Gill</tissue>
    </source>
</reference>